<reference evidence="2" key="2">
    <citation type="submission" date="2021-08" db="EMBL/GenBank/DDBJ databases">
        <authorList>
            <person name="Tani A."/>
            <person name="Ola A."/>
            <person name="Ogura Y."/>
            <person name="Katsura K."/>
            <person name="Hayashi T."/>
        </authorList>
    </citation>
    <scope>NUCLEOTIDE SEQUENCE</scope>
    <source>
        <strain evidence="2">DSM 23674</strain>
    </source>
</reference>
<organism evidence="2 3">
    <name type="scientific">Methylobacterium thuringiense</name>
    <dbReference type="NCBI Taxonomy" id="1003091"/>
    <lineage>
        <taxon>Bacteria</taxon>
        <taxon>Pseudomonadati</taxon>
        <taxon>Pseudomonadota</taxon>
        <taxon>Alphaproteobacteria</taxon>
        <taxon>Hyphomicrobiales</taxon>
        <taxon>Methylobacteriaceae</taxon>
        <taxon>Methylobacterium</taxon>
    </lineage>
</organism>
<keyword evidence="3" id="KW-1185">Reference proteome</keyword>
<evidence type="ECO:0000313" key="2">
    <source>
        <dbReference type="EMBL" id="GJE55017.1"/>
    </source>
</evidence>
<evidence type="ECO:0000313" key="3">
    <source>
        <dbReference type="Proteomes" id="UP001055101"/>
    </source>
</evidence>
<dbReference type="EMBL" id="BPRA01000006">
    <property type="protein sequence ID" value="GJE55017.1"/>
    <property type="molecule type" value="Genomic_DNA"/>
</dbReference>
<dbReference type="Proteomes" id="UP001055101">
    <property type="component" value="Unassembled WGS sequence"/>
</dbReference>
<dbReference type="InterPro" id="IPR029052">
    <property type="entry name" value="Metallo-depent_PP-like"/>
</dbReference>
<dbReference type="InterPro" id="IPR051918">
    <property type="entry name" value="STPP_CPPED1"/>
</dbReference>
<protein>
    <submittedName>
        <fullName evidence="2">3',5'-cyclic adenosine monophosphate phosphodiesterase CpdA</fullName>
    </submittedName>
</protein>
<dbReference type="Gene3D" id="3.60.21.10">
    <property type="match status" value="1"/>
</dbReference>
<dbReference type="SUPFAM" id="SSF56300">
    <property type="entry name" value="Metallo-dependent phosphatases"/>
    <property type="match status" value="1"/>
</dbReference>
<dbReference type="PANTHER" id="PTHR43143">
    <property type="entry name" value="METALLOPHOSPHOESTERASE, CALCINEURIN SUPERFAMILY"/>
    <property type="match status" value="1"/>
</dbReference>
<dbReference type="InterPro" id="IPR004843">
    <property type="entry name" value="Calcineurin-like_PHP"/>
</dbReference>
<dbReference type="RefSeq" id="WP_238231412.1">
    <property type="nucleotide sequence ID" value="NZ_BPRA01000006.1"/>
</dbReference>
<accession>A0ABQ4TJN7</accession>
<comment type="caution">
    <text evidence="2">The sequence shown here is derived from an EMBL/GenBank/DDBJ whole genome shotgun (WGS) entry which is preliminary data.</text>
</comment>
<proteinExistence type="predicted"/>
<feature type="domain" description="Calcineurin-like phosphoesterase" evidence="1">
    <location>
        <begin position="18"/>
        <end position="230"/>
    </location>
</feature>
<sequence length="430" mass="47596">MARKHARRNDGGQGTLVLLHVGDLHLTGADAPSARDLRAILDQLGQLPRHVYDFVYLPGDLAEDGTTAQYDILRDALRAHPSMPIRLIPGDHDKQHGDIEDFERVFIEIAGSKRGGGHAPIENRLPQPEDKQPVHQYYYGEMHAGVKCLFLDVISAGFGRKGIGLDFRLGAGQTQWLSSELAAAAESKTPCAVFMHGYPDDLREPYDRLDIAGLFWSTRVRLVEMGHTHYNELAHDGRTLYATARSVGQNEDGSAGYAVAAIDGPVTSWRFRALDRTWPFVMITSPADRRVAMQPLGRVAAGMELDGKGRVTVRALVLSDQPPDYCRCRVDTGPWVLMELTESRCYEARLPWPEDGRSIQVEAVDRRWPGHGPDYVDTDVIEPVIGFPDPPLPSCPMPSKPGSDAFALGPWLQKGVRGDQLGPNKNGRKW</sequence>
<evidence type="ECO:0000259" key="1">
    <source>
        <dbReference type="Pfam" id="PF00149"/>
    </source>
</evidence>
<name>A0ABQ4TJN7_9HYPH</name>
<reference evidence="2" key="1">
    <citation type="journal article" date="2021" name="Front. Microbiol.">
        <title>Comprehensive Comparative Genomics and Phenotyping of Methylobacterium Species.</title>
        <authorList>
            <person name="Alessa O."/>
            <person name="Ogura Y."/>
            <person name="Fujitani Y."/>
            <person name="Takami H."/>
            <person name="Hayashi T."/>
            <person name="Sahin N."/>
            <person name="Tani A."/>
        </authorList>
    </citation>
    <scope>NUCLEOTIDE SEQUENCE</scope>
    <source>
        <strain evidence="2">DSM 23674</strain>
    </source>
</reference>
<dbReference type="PANTHER" id="PTHR43143:SF1">
    <property type="entry name" value="SERINE_THREONINE-PROTEIN PHOSPHATASE CPPED1"/>
    <property type="match status" value="1"/>
</dbReference>
<gene>
    <name evidence="2" type="primary">cpdA_3</name>
    <name evidence="2" type="ORF">EKPJFOCH_1503</name>
</gene>
<dbReference type="Pfam" id="PF00149">
    <property type="entry name" value="Metallophos"/>
    <property type="match status" value="1"/>
</dbReference>